<comment type="caution">
    <text evidence="2">The sequence shown here is derived from an EMBL/GenBank/DDBJ whole genome shotgun (WGS) entry which is preliminary data.</text>
</comment>
<sequence length="143" mass="16871">MKKISKINFGDLGKSFSIFFILIVTLRIITNFLFTKIIIVEWWILTIELILAAIVSYLYYRLKYHPTFSYDKESLILEIGKEKISSKWKDFKFISLYYSGLGKTSLRLYINDIYKDDYIEIPVSDLGLSPKEFREEVSKLISI</sequence>
<gene>
    <name evidence="2" type="ORF">S03H2_50518</name>
</gene>
<protein>
    <submittedName>
        <fullName evidence="2">Uncharacterized protein</fullName>
    </submittedName>
</protein>
<dbReference type="EMBL" id="BARU01031994">
    <property type="protein sequence ID" value="GAH65961.1"/>
    <property type="molecule type" value="Genomic_DNA"/>
</dbReference>
<reference evidence="2" key="1">
    <citation type="journal article" date="2014" name="Front. Microbiol.">
        <title>High frequency of phylogenetically diverse reductive dehalogenase-homologous genes in deep subseafloor sedimentary metagenomes.</title>
        <authorList>
            <person name="Kawai M."/>
            <person name="Futagami T."/>
            <person name="Toyoda A."/>
            <person name="Takaki Y."/>
            <person name="Nishi S."/>
            <person name="Hori S."/>
            <person name="Arai W."/>
            <person name="Tsubouchi T."/>
            <person name="Morono Y."/>
            <person name="Uchiyama I."/>
            <person name="Ito T."/>
            <person name="Fujiyama A."/>
            <person name="Inagaki F."/>
            <person name="Takami H."/>
        </authorList>
    </citation>
    <scope>NUCLEOTIDE SEQUENCE</scope>
    <source>
        <strain evidence="2">Expedition CK06-06</strain>
    </source>
</reference>
<organism evidence="2">
    <name type="scientific">marine sediment metagenome</name>
    <dbReference type="NCBI Taxonomy" id="412755"/>
    <lineage>
        <taxon>unclassified sequences</taxon>
        <taxon>metagenomes</taxon>
        <taxon>ecological metagenomes</taxon>
    </lineage>
</organism>
<evidence type="ECO:0000313" key="2">
    <source>
        <dbReference type="EMBL" id="GAH65961.1"/>
    </source>
</evidence>
<dbReference type="AlphaFoldDB" id="X1H724"/>
<keyword evidence="1" id="KW-0472">Membrane</keyword>
<name>X1H724_9ZZZZ</name>
<keyword evidence="1" id="KW-1133">Transmembrane helix</keyword>
<proteinExistence type="predicted"/>
<accession>X1H724</accession>
<evidence type="ECO:0000256" key="1">
    <source>
        <dbReference type="SAM" id="Phobius"/>
    </source>
</evidence>
<feature type="transmembrane region" description="Helical" evidence="1">
    <location>
        <begin position="40"/>
        <end position="60"/>
    </location>
</feature>
<feature type="transmembrane region" description="Helical" evidence="1">
    <location>
        <begin position="12"/>
        <end position="34"/>
    </location>
</feature>
<keyword evidence="1" id="KW-0812">Transmembrane</keyword>